<dbReference type="EMBL" id="LNRQ01000006">
    <property type="protein sequence ID" value="KZM91928.1"/>
    <property type="molecule type" value="Genomic_DNA"/>
</dbReference>
<dbReference type="Proteomes" id="UP000077755">
    <property type="component" value="Chromosome 6"/>
</dbReference>
<evidence type="ECO:0000259" key="1">
    <source>
        <dbReference type="Pfam" id="PF23596"/>
    </source>
</evidence>
<dbReference type="InterPro" id="IPR055562">
    <property type="entry name" value="DUF7138"/>
</dbReference>
<dbReference type="OMA" id="GNRERNI"/>
<dbReference type="Pfam" id="PF23596">
    <property type="entry name" value="DUF7138"/>
    <property type="match status" value="1"/>
</dbReference>
<reference evidence="3" key="2">
    <citation type="submission" date="2022-03" db="EMBL/GenBank/DDBJ databases">
        <title>Draft title - Genomic analysis of global carrot germplasm unveils the trajectory of domestication and the origin of high carotenoid orange carrot.</title>
        <authorList>
            <person name="Iorizzo M."/>
            <person name="Ellison S."/>
            <person name="Senalik D."/>
            <person name="Macko-Podgorni A."/>
            <person name="Grzebelus D."/>
            <person name="Bostan H."/>
            <person name="Rolling W."/>
            <person name="Curaba J."/>
            <person name="Simon P."/>
        </authorList>
    </citation>
    <scope>NUCLEOTIDE SEQUENCE</scope>
    <source>
        <tissue evidence="3">Leaf</tissue>
    </source>
</reference>
<organism evidence="2">
    <name type="scientific">Daucus carota subsp. sativus</name>
    <name type="common">Carrot</name>
    <dbReference type="NCBI Taxonomy" id="79200"/>
    <lineage>
        <taxon>Eukaryota</taxon>
        <taxon>Viridiplantae</taxon>
        <taxon>Streptophyta</taxon>
        <taxon>Embryophyta</taxon>
        <taxon>Tracheophyta</taxon>
        <taxon>Spermatophyta</taxon>
        <taxon>Magnoliopsida</taxon>
        <taxon>eudicotyledons</taxon>
        <taxon>Gunneridae</taxon>
        <taxon>Pentapetalae</taxon>
        <taxon>asterids</taxon>
        <taxon>campanulids</taxon>
        <taxon>Apiales</taxon>
        <taxon>Apiaceae</taxon>
        <taxon>Apioideae</taxon>
        <taxon>Scandiceae</taxon>
        <taxon>Daucinae</taxon>
        <taxon>Daucus</taxon>
        <taxon>Daucus sect. Daucus</taxon>
    </lineage>
</organism>
<proteinExistence type="predicted"/>
<evidence type="ECO:0000313" key="2">
    <source>
        <dbReference type="EMBL" id="KZM91928.1"/>
    </source>
</evidence>
<dbReference type="EMBL" id="CP093348">
    <property type="protein sequence ID" value="WOH06223.1"/>
    <property type="molecule type" value="Genomic_DNA"/>
</dbReference>
<evidence type="ECO:0000313" key="4">
    <source>
        <dbReference type="Proteomes" id="UP000077755"/>
    </source>
</evidence>
<accession>A0A164WL26</accession>
<dbReference type="AlphaFoldDB" id="A0A164WL26"/>
<sequence>MANDGDSKLFPLAFYDGECELKIGHVSINSSLDYKAFQQILSQKIGISPNQMSIYLVDRKKSKLYHQDQRKVLITGRASFRLILKEKDCAVLVVLKRSRRDRRRRSKLGNVESSYCIDPENFILLRRNMPEFVVNQPSIMPYFDQLGFGNLGMRAEEYVPIVPEPNLYDFPVFSEPVYVSEICNGVYDYCEECMNARRQGNVVPFHLCVNDPVTASFRSPAGPIARPNSCY</sequence>
<dbReference type="PANTHER" id="PTHR36351:SF1">
    <property type="entry name" value="EMBRYO SAC DEVELOPMENT ARREST 12"/>
    <property type="match status" value="1"/>
</dbReference>
<protein>
    <recommendedName>
        <fullName evidence="1">DUF7138 domain-containing protein</fullName>
    </recommendedName>
</protein>
<keyword evidence="4" id="KW-1185">Reference proteome</keyword>
<evidence type="ECO:0000313" key="3">
    <source>
        <dbReference type="EMBL" id="WOH06223.1"/>
    </source>
</evidence>
<dbReference type="PANTHER" id="PTHR36351">
    <property type="entry name" value="EMBRYO SAC DEVELOPMENT ARREST 12"/>
    <property type="match status" value="1"/>
</dbReference>
<name>A0A164WL26_DAUCS</name>
<dbReference type="Gramene" id="KZM91928">
    <property type="protein sequence ID" value="KZM91928"/>
    <property type="gene ID" value="DCAR_020707"/>
</dbReference>
<feature type="domain" description="DUF7138" evidence="1">
    <location>
        <begin position="9"/>
        <end position="93"/>
    </location>
</feature>
<gene>
    <name evidence="2" type="ORF">DCAR_020707</name>
    <name evidence="3" type="ORF">DCAR_0625646</name>
</gene>
<reference evidence="2" key="1">
    <citation type="journal article" date="2016" name="Nat. Genet.">
        <title>A high-quality carrot genome assembly provides new insights into carotenoid accumulation and asterid genome evolution.</title>
        <authorList>
            <person name="Iorizzo M."/>
            <person name="Ellison S."/>
            <person name="Senalik D."/>
            <person name="Zeng P."/>
            <person name="Satapoomin P."/>
            <person name="Huang J."/>
            <person name="Bowman M."/>
            <person name="Iovene M."/>
            <person name="Sanseverino W."/>
            <person name="Cavagnaro P."/>
            <person name="Yildiz M."/>
            <person name="Macko-Podgorni A."/>
            <person name="Moranska E."/>
            <person name="Grzebelus E."/>
            <person name="Grzebelus D."/>
            <person name="Ashrafi H."/>
            <person name="Zheng Z."/>
            <person name="Cheng S."/>
            <person name="Spooner D."/>
            <person name="Van Deynze A."/>
            <person name="Simon P."/>
        </authorList>
    </citation>
    <scope>NUCLEOTIDE SEQUENCE [LARGE SCALE GENOMIC DNA]</scope>
    <source>
        <tissue evidence="2">Leaf</tissue>
    </source>
</reference>